<dbReference type="CDD" id="cd04301">
    <property type="entry name" value="NAT_SF"/>
    <property type="match status" value="1"/>
</dbReference>
<gene>
    <name evidence="4" type="ORF">CW354_22545</name>
</gene>
<dbReference type="PROSITE" id="PS51186">
    <property type="entry name" value="GNAT"/>
    <property type="match status" value="1"/>
</dbReference>
<keyword evidence="2" id="KW-0012">Acyltransferase</keyword>
<evidence type="ECO:0000313" key="4">
    <source>
        <dbReference type="EMBL" id="PQA85709.1"/>
    </source>
</evidence>
<feature type="domain" description="N-acetyltransferase" evidence="3">
    <location>
        <begin position="8"/>
        <end position="165"/>
    </location>
</feature>
<organism evidence="4 5">
    <name type="scientific">Hyphococcus luteus</name>
    <dbReference type="NCBI Taxonomy" id="2058213"/>
    <lineage>
        <taxon>Bacteria</taxon>
        <taxon>Pseudomonadati</taxon>
        <taxon>Pseudomonadota</taxon>
        <taxon>Alphaproteobacteria</taxon>
        <taxon>Parvularculales</taxon>
        <taxon>Parvularculaceae</taxon>
        <taxon>Hyphococcus</taxon>
    </lineage>
</organism>
<dbReference type="InterPro" id="IPR000182">
    <property type="entry name" value="GNAT_dom"/>
</dbReference>
<dbReference type="Gene3D" id="3.40.630.30">
    <property type="match status" value="1"/>
</dbReference>
<comment type="caution">
    <text evidence="4">The sequence shown here is derived from an EMBL/GenBank/DDBJ whole genome shotgun (WGS) entry which is preliminary data.</text>
</comment>
<keyword evidence="5" id="KW-1185">Reference proteome</keyword>
<dbReference type="OrthoDB" id="273614at2"/>
<dbReference type="GO" id="GO:0016747">
    <property type="term" value="F:acyltransferase activity, transferring groups other than amino-acyl groups"/>
    <property type="evidence" value="ECO:0007669"/>
    <property type="project" value="InterPro"/>
</dbReference>
<evidence type="ECO:0000256" key="1">
    <source>
        <dbReference type="ARBA" id="ARBA00022679"/>
    </source>
</evidence>
<dbReference type="Proteomes" id="UP000239504">
    <property type="component" value="Unassembled WGS sequence"/>
</dbReference>
<evidence type="ECO:0000313" key="5">
    <source>
        <dbReference type="Proteomes" id="UP000239504"/>
    </source>
</evidence>
<keyword evidence="1" id="KW-0808">Transferase</keyword>
<dbReference type="EMBL" id="PJCH01000017">
    <property type="protein sequence ID" value="PQA85709.1"/>
    <property type="molecule type" value="Genomic_DNA"/>
</dbReference>
<reference evidence="4 5" key="1">
    <citation type="submission" date="2017-12" db="EMBL/GenBank/DDBJ databases">
        <authorList>
            <person name="Hurst M.R.H."/>
        </authorList>
    </citation>
    <scope>NUCLEOTIDE SEQUENCE [LARGE SCALE GENOMIC DNA]</scope>
    <source>
        <strain evidence="4 5">SY-3-19</strain>
    </source>
</reference>
<proteinExistence type="predicted"/>
<dbReference type="Pfam" id="PF00583">
    <property type="entry name" value="Acetyltransf_1"/>
    <property type="match status" value="1"/>
</dbReference>
<dbReference type="PANTHER" id="PTHR43877">
    <property type="entry name" value="AMINOALKYLPHOSPHONATE N-ACETYLTRANSFERASE-RELATED-RELATED"/>
    <property type="match status" value="1"/>
</dbReference>
<dbReference type="SUPFAM" id="SSF55729">
    <property type="entry name" value="Acyl-CoA N-acyltransferases (Nat)"/>
    <property type="match status" value="1"/>
</dbReference>
<accession>A0A2S7JZN1</accession>
<dbReference type="InterPro" id="IPR016181">
    <property type="entry name" value="Acyl_CoA_acyltransferase"/>
</dbReference>
<name>A0A2S7JZN1_9PROT</name>
<dbReference type="AlphaFoldDB" id="A0A2S7JZN1"/>
<dbReference type="InterPro" id="IPR050832">
    <property type="entry name" value="Bact_Acetyltransf"/>
</dbReference>
<evidence type="ECO:0000256" key="2">
    <source>
        <dbReference type="ARBA" id="ARBA00023315"/>
    </source>
</evidence>
<evidence type="ECO:0000259" key="3">
    <source>
        <dbReference type="PROSITE" id="PS51186"/>
    </source>
</evidence>
<protein>
    <submittedName>
        <fullName evidence="4">MarR family transcriptional regulator</fullName>
    </submittedName>
</protein>
<sequence>MAMTSDIIIRTDLKPGDLGRIITLHGEGYGREEGHFGLAFEAFVARTVADFVIDNGAKGRVWLAERDGRLVGCTAMVDRGGKGQLRWVLVSPEARGTGLGKKLVNAAIDYAASEGWSEITLETTTGLPASMDLYLRLGFDVVSEEETELWNPHAQKLIHMRKPLP</sequence>